<dbReference type="Gene3D" id="3.30.360.10">
    <property type="entry name" value="Dihydrodipicolinate Reductase, domain 2"/>
    <property type="match status" value="1"/>
</dbReference>
<organism evidence="3 4">
    <name type="scientific">Algoriphagus zhangzhouensis</name>
    <dbReference type="NCBI Taxonomy" id="1073327"/>
    <lineage>
        <taxon>Bacteria</taxon>
        <taxon>Pseudomonadati</taxon>
        <taxon>Bacteroidota</taxon>
        <taxon>Cytophagia</taxon>
        <taxon>Cytophagales</taxon>
        <taxon>Cyclobacteriaceae</taxon>
        <taxon>Algoriphagus</taxon>
    </lineage>
</organism>
<dbReference type="STRING" id="1073327.SAMN04488108_2470"/>
<feature type="domain" description="Gfo/Idh/MocA-like oxidoreductase bacterial type C-terminal" evidence="2">
    <location>
        <begin position="200"/>
        <end position="425"/>
    </location>
</feature>
<name>A0A1M7ZDL4_9BACT</name>
<dbReference type="InterPro" id="IPR036291">
    <property type="entry name" value="NAD(P)-bd_dom_sf"/>
</dbReference>
<feature type="domain" description="Gfo/Idh/MocA-like oxidoreductase N-terminal" evidence="1">
    <location>
        <begin position="37"/>
        <end position="161"/>
    </location>
</feature>
<evidence type="ECO:0000259" key="2">
    <source>
        <dbReference type="Pfam" id="PF19051"/>
    </source>
</evidence>
<dbReference type="InterPro" id="IPR050463">
    <property type="entry name" value="Gfo/Idh/MocA_oxidrdct_glycsds"/>
</dbReference>
<dbReference type="Proteomes" id="UP000184609">
    <property type="component" value="Unassembled WGS sequence"/>
</dbReference>
<evidence type="ECO:0000259" key="1">
    <source>
        <dbReference type="Pfam" id="PF01408"/>
    </source>
</evidence>
<dbReference type="InterPro" id="IPR000683">
    <property type="entry name" value="Gfo/Idh/MocA-like_OxRdtase_N"/>
</dbReference>
<dbReference type="PANTHER" id="PTHR43818:SF5">
    <property type="entry name" value="OXIDOREDUCTASE FAMILY PROTEIN"/>
    <property type="match status" value="1"/>
</dbReference>
<dbReference type="RefSeq" id="WP_073572105.1">
    <property type="nucleotide sequence ID" value="NZ_FRXN01000003.1"/>
</dbReference>
<dbReference type="SUPFAM" id="SSF55347">
    <property type="entry name" value="Glyceraldehyde-3-phosphate dehydrogenase-like, C-terminal domain"/>
    <property type="match status" value="1"/>
</dbReference>
<sequence length="429" mass="49073">MNSNFNRRTFLKYTSLAAVGMQFLPFQGLRAAPSDRLRIAHIGLGGMGLNHLRWFANLPEAEIVALCDVDTVRTQEALVKLKEIHPDSKAQLYQDFRRVLERDDIDAVTIATPDHWHAQIAILAFQAGKDVYGEKPLSFSQKEGLWMLNSQRDTGKIFQMGTQIHAGDNYHRVAEIIQSGILGKIKTVRLWKTGEPPLIEKLNYQGPPSNLDWDMWLGPAPMADYAPEKCHFTYRYFMEYSGGVFQDFWCHIADIVWWSLGPEGLKKVKAVGEESDGVGDTPKWIDVDMKFKNLDLYWTSVRPDLPGEIGGSIGAYFEGSKGTLICDYSKREIRIDGKVMEDIPEIPKTIVRSPGHQQNFIDAVKARIQPESNLEYARQMVMPMHLAMISYKMGEELKWNSKKEEFKNNDQANQLLFRPYREKWNLIGI</sequence>
<dbReference type="InterPro" id="IPR043906">
    <property type="entry name" value="Gfo/Idh/MocA_OxRdtase_bact_C"/>
</dbReference>
<dbReference type="GO" id="GO:0000166">
    <property type="term" value="F:nucleotide binding"/>
    <property type="evidence" value="ECO:0007669"/>
    <property type="project" value="InterPro"/>
</dbReference>
<dbReference type="Pfam" id="PF19051">
    <property type="entry name" value="GFO_IDH_MocA_C2"/>
    <property type="match status" value="1"/>
</dbReference>
<dbReference type="Gene3D" id="3.40.50.720">
    <property type="entry name" value="NAD(P)-binding Rossmann-like Domain"/>
    <property type="match status" value="1"/>
</dbReference>
<keyword evidence="4" id="KW-1185">Reference proteome</keyword>
<dbReference type="OrthoDB" id="9763611at2"/>
<dbReference type="Pfam" id="PF01408">
    <property type="entry name" value="GFO_IDH_MocA"/>
    <property type="match status" value="1"/>
</dbReference>
<dbReference type="SUPFAM" id="SSF51735">
    <property type="entry name" value="NAD(P)-binding Rossmann-fold domains"/>
    <property type="match status" value="1"/>
</dbReference>
<dbReference type="PROSITE" id="PS51318">
    <property type="entry name" value="TAT"/>
    <property type="match status" value="1"/>
</dbReference>
<dbReference type="EMBL" id="FRXN01000003">
    <property type="protein sequence ID" value="SHO63021.1"/>
    <property type="molecule type" value="Genomic_DNA"/>
</dbReference>
<dbReference type="AlphaFoldDB" id="A0A1M7ZDL4"/>
<dbReference type="InterPro" id="IPR006311">
    <property type="entry name" value="TAT_signal"/>
</dbReference>
<reference evidence="4" key="1">
    <citation type="submission" date="2016-12" db="EMBL/GenBank/DDBJ databases">
        <authorList>
            <person name="Varghese N."/>
            <person name="Submissions S."/>
        </authorList>
    </citation>
    <scope>NUCLEOTIDE SEQUENCE [LARGE SCALE GENOMIC DNA]</scope>
    <source>
        <strain evidence="4">DSM 25035</strain>
    </source>
</reference>
<proteinExistence type="predicted"/>
<accession>A0A1M7ZDL4</accession>
<evidence type="ECO:0000313" key="4">
    <source>
        <dbReference type="Proteomes" id="UP000184609"/>
    </source>
</evidence>
<evidence type="ECO:0000313" key="3">
    <source>
        <dbReference type="EMBL" id="SHO63021.1"/>
    </source>
</evidence>
<dbReference type="PANTHER" id="PTHR43818">
    <property type="entry name" value="BCDNA.GH03377"/>
    <property type="match status" value="1"/>
</dbReference>
<protein>
    <submittedName>
        <fullName evidence="3">Predicted dehydrogenase</fullName>
    </submittedName>
</protein>
<gene>
    <name evidence="3" type="ORF">SAMN04488108_2470</name>
</gene>